<dbReference type="InterPro" id="IPR041657">
    <property type="entry name" value="HTH_17"/>
</dbReference>
<dbReference type="Pfam" id="PF12728">
    <property type="entry name" value="HTH_17"/>
    <property type="match status" value="1"/>
</dbReference>
<dbReference type="AlphaFoldDB" id="A1ZMD1"/>
<evidence type="ECO:0000313" key="3">
    <source>
        <dbReference type="Proteomes" id="UP000004095"/>
    </source>
</evidence>
<feature type="domain" description="Helix-turn-helix" evidence="1">
    <location>
        <begin position="53"/>
        <end position="88"/>
    </location>
</feature>
<dbReference type="RefSeq" id="WP_002697989.1">
    <property type="nucleotide sequence ID" value="NZ_AAWS01000016.1"/>
</dbReference>
<evidence type="ECO:0000259" key="1">
    <source>
        <dbReference type="Pfam" id="PF12728"/>
    </source>
</evidence>
<reference evidence="2 3" key="1">
    <citation type="submission" date="2007-01" db="EMBL/GenBank/DDBJ databases">
        <authorList>
            <person name="Haygood M."/>
            <person name="Podell S."/>
            <person name="Anderson C."/>
            <person name="Hopkinson B."/>
            <person name="Roe K."/>
            <person name="Barbeau K."/>
            <person name="Gaasterland T."/>
            <person name="Ferriera S."/>
            <person name="Johnson J."/>
            <person name="Kravitz S."/>
            <person name="Beeson K."/>
            <person name="Sutton G."/>
            <person name="Rogers Y.-H."/>
            <person name="Friedman R."/>
            <person name="Frazier M."/>
            <person name="Venter J.C."/>
        </authorList>
    </citation>
    <scope>NUCLEOTIDE SEQUENCE [LARGE SCALE GENOMIC DNA]</scope>
    <source>
        <strain evidence="2 3">ATCC 23134</strain>
    </source>
</reference>
<keyword evidence="3" id="KW-1185">Reference proteome</keyword>
<dbReference type="EMBL" id="AAWS01000016">
    <property type="protein sequence ID" value="EAY28312.1"/>
    <property type="molecule type" value="Genomic_DNA"/>
</dbReference>
<protein>
    <recommendedName>
        <fullName evidence="1">Helix-turn-helix domain-containing protein</fullName>
    </recommendedName>
</protein>
<dbReference type="OrthoDB" id="1524679at2"/>
<sequence length="92" mass="10477">MAANIPTTEDIQHLMKAFEETIYGKIEALFKAENSGLDIYTNKRIKEEMGGDISDDTLARMRERGELPAKKVSGKWYYKGADVRRVFTESNS</sequence>
<organism evidence="2 3">
    <name type="scientific">Microscilla marina ATCC 23134</name>
    <dbReference type="NCBI Taxonomy" id="313606"/>
    <lineage>
        <taxon>Bacteria</taxon>
        <taxon>Pseudomonadati</taxon>
        <taxon>Bacteroidota</taxon>
        <taxon>Cytophagia</taxon>
        <taxon>Cytophagales</taxon>
        <taxon>Microscillaceae</taxon>
        <taxon>Microscilla</taxon>
    </lineage>
</organism>
<accession>A1ZMD1</accession>
<gene>
    <name evidence="2" type="ORF">M23134_03864</name>
</gene>
<dbReference type="Proteomes" id="UP000004095">
    <property type="component" value="Unassembled WGS sequence"/>
</dbReference>
<evidence type="ECO:0000313" key="2">
    <source>
        <dbReference type="EMBL" id="EAY28312.1"/>
    </source>
</evidence>
<proteinExistence type="predicted"/>
<comment type="caution">
    <text evidence="2">The sequence shown here is derived from an EMBL/GenBank/DDBJ whole genome shotgun (WGS) entry which is preliminary data.</text>
</comment>
<name>A1ZMD1_MICM2</name>